<feature type="non-terminal residue" evidence="2">
    <location>
        <position position="1"/>
    </location>
</feature>
<dbReference type="Proteomes" id="UP000016605">
    <property type="component" value="Unassembled WGS sequence"/>
</dbReference>
<proteinExistence type="predicted"/>
<dbReference type="AlphaFoldDB" id="U2QXX4"/>
<feature type="compositionally biased region" description="Low complexity" evidence="1">
    <location>
        <begin position="10"/>
        <end position="26"/>
    </location>
</feature>
<feature type="compositionally biased region" description="Basic residues" evidence="1">
    <location>
        <begin position="40"/>
        <end position="49"/>
    </location>
</feature>
<gene>
    <name evidence="2" type="ORF">N136_04617</name>
</gene>
<evidence type="ECO:0000313" key="2">
    <source>
        <dbReference type="EMBL" id="ERK67785.1"/>
    </source>
</evidence>
<feature type="region of interest" description="Disordered" evidence="1">
    <location>
        <begin position="1"/>
        <end position="49"/>
    </location>
</feature>
<dbReference type="EMBL" id="AWVQ01000846">
    <property type="protein sequence ID" value="ERK67785.1"/>
    <property type="molecule type" value="Genomic_DNA"/>
</dbReference>
<comment type="caution">
    <text evidence="2">The sequence shown here is derived from an EMBL/GenBank/DDBJ whole genome shotgun (WGS) entry which is preliminary data.</text>
</comment>
<evidence type="ECO:0000313" key="3">
    <source>
        <dbReference type="Proteomes" id="UP000016605"/>
    </source>
</evidence>
<organism evidence="2 3">
    <name type="scientific">Leifsonia aquatica ATCC 14665</name>
    <dbReference type="NCBI Taxonomy" id="1358026"/>
    <lineage>
        <taxon>Bacteria</taxon>
        <taxon>Bacillati</taxon>
        <taxon>Actinomycetota</taxon>
        <taxon>Actinomycetes</taxon>
        <taxon>Micrococcales</taxon>
        <taxon>Microbacteriaceae</taxon>
        <taxon>Leifsonia</taxon>
    </lineage>
</organism>
<evidence type="ECO:0000256" key="1">
    <source>
        <dbReference type="SAM" id="MobiDB-lite"/>
    </source>
</evidence>
<reference evidence="2 3" key="1">
    <citation type="submission" date="2013-08" db="EMBL/GenBank/DDBJ databases">
        <authorList>
            <person name="Weinstock G."/>
            <person name="Sodergren E."/>
            <person name="Wylie T."/>
            <person name="Fulton L."/>
            <person name="Fulton R."/>
            <person name="Fronick C."/>
            <person name="O'Laughlin M."/>
            <person name="Godfrey J."/>
            <person name="Miner T."/>
            <person name="Herter B."/>
            <person name="Appelbaum E."/>
            <person name="Cordes M."/>
            <person name="Lek S."/>
            <person name="Wollam A."/>
            <person name="Pepin K.H."/>
            <person name="Palsikar V.B."/>
            <person name="Mitreva M."/>
            <person name="Wilson R.K."/>
        </authorList>
    </citation>
    <scope>NUCLEOTIDE SEQUENCE [LARGE SCALE GENOMIC DNA]</scope>
    <source>
        <strain evidence="2 3">ATCC 14665</strain>
    </source>
</reference>
<dbReference type="HOGENOM" id="CLU_3128843_0_0_11"/>
<name>U2QXX4_LEIAQ</name>
<protein>
    <submittedName>
        <fullName evidence="2">Uncharacterized protein</fullName>
    </submittedName>
</protein>
<sequence length="49" mass="5492">GSARTRRGSRSAWSRSRSRPRVPAWSCGSRRSHPSDATRRARRSGRGVL</sequence>
<accession>U2QXX4</accession>